<dbReference type="GO" id="GO:0005829">
    <property type="term" value="C:cytosol"/>
    <property type="evidence" value="ECO:0007669"/>
    <property type="project" value="TreeGrafter"/>
</dbReference>
<accession>A0A6V8SE85</accession>
<gene>
    <name evidence="2" type="ORF">bsdtw1_00833</name>
</gene>
<organism evidence="2 3">
    <name type="scientific">Clostridium fungisolvens</name>
    <dbReference type="NCBI Taxonomy" id="1604897"/>
    <lineage>
        <taxon>Bacteria</taxon>
        <taxon>Bacillati</taxon>
        <taxon>Bacillota</taxon>
        <taxon>Clostridia</taxon>
        <taxon>Eubacteriales</taxon>
        <taxon>Clostridiaceae</taxon>
        <taxon>Clostridium</taxon>
    </lineage>
</organism>
<proteinExistence type="inferred from homology"/>
<dbReference type="InterPro" id="IPR019405">
    <property type="entry name" value="Lactonase_7-beta_prop"/>
</dbReference>
<protein>
    <submittedName>
        <fullName evidence="2">6-phosphogluconolactonase</fullName>
    </submittedName>
</protein>
<evidence type="ECO:0000313" key="2">
    <source>
        <dbReference type="EMBL" id="GFP74775.1"/>
    </source>
</evidence>
<reference evidence="2 3" key="1">
    <citation type="submission" date="2020-07" db="EMBL/GenBank/DDBJ databases">
        <title>A new beta-1,3-glucan-decomposing anaerobic bacterium isolated from anoxic soil subjected to biological soil disinfestation.</title>
        <authorList>
            <person name="Ueki A."/>
            <person name="Tonouchi A."/>
        </authorList>
    </citation>
    <scope>NUCLEOTIDE SEQUENCE [LARGE SCALE GENOMIC DNA]</scope>
    <source>
        <strain evidence="2 3">TW1</strain>
    </source>
</reference>
<evidence type="ECO:0000256" key="1">
    <source>
        <dbReference type="ARBA" id="ARBA00005564"/>
    </source>
</evidence>
<sequence>MSINNDKSLVYVGTYTYGDSKGIYSFEFDHKNHQISNLQPVATLAHPTYVITCKERNLLYAVLKQQDFGGVRAFKMNNDATLTELNTFLDEGKSPCHLSFDNDYKYVFAGNYHEATITVLPIKEDGTLSTPTSVIKHTGDGSGIVADRQEKPHVHYCYLTPSEKHLAVVDLGRDTITFYPFDKNTGVLDEHNKKVIQSEPGSGPRHLIFHKEFNFFYVINELNANVDVYSYEDNELVITKLQTINSLPKDYEGHNLGAAIRICPNGKFLYTSNRGSDTISIFAIDGRSGLLTFVDYISTFGEGPRDFSFDPSGNFLIAANQNTNSIILYKSNADTGLLEKLECDLSVPNPVCISIINN</sequence>
<dbReference type="EMBL" id="BLZR01000001">
    <property type="protein sequence ID" value="GFP74775.1"/>
    <property type="molecule type" value="Genomic_DNA"/>
</dbReference>
<dbReference type="Gene3D" id="2.130.10.10">
    <property type="entry name" value="YVTN repeat-like/Quinoprotein amine dehydrogenase"/>
    <property type="match status" value="1"/>
</dbReference>
<dbReference type="FunFam" id="2.130.10.10:FF:000306">
    <property type="entry name" value="3-carboxymuconate cyclase"/>
    <property type="match status" value="1"/>
</dbReference>
<keyword evidence="3" id="KW-1185">Reference proteome</keyword>
<dbReference type="Proteomes" id="UP000580568">
    <property type="component" value="Unassembled WGS sequence"/>
</dbReference>
<dbReference type="Pfam" id="PF10282">
    <property type="entry name" value="Lactonase"/>
    <property type="match status" value="1"/>
</dbReference>
<dbReference type="RefSeq" id="WP_183276317.1">
    <property type="nucleotide sequence ID" value="NZ_BLZR01000001.1"/>
</dbReference>
<dbReference type="InterPro" id="IPR015943">
    <property type="entry name" value="WD40/YVTN_repeat-like_dom_sf"/>
</dbReference>
<dbReference type="SUPFAM" id="SSF51004">
    <property type="entry name" value="C-terminal (heme d1) domain of cytochrome cd1-nitrite reductase"/>
    <property type="match status" value="1"/>
</dbReference>
<dbReference type="PANTHER" id="PTHR30344:SF1">
    <property type="entry name" value="6-PHOSPHOGLUCONOLACTONASE"/>
    <property type="match status" value="1"/>
</dbReference>
<dbReference type="InterPro" id="IPR011048">
    <property type="entry name" value="Haem_d1_sf"/>
</dbReference>
<dbReference type="AlphaFoldDB" id="A0A6V8SE85"/>
<comment type="caution">
    <text evidence="2">The sequence shown here is derived from an EMBL/GenBank/DDBJ whole genome shotgun (WGS) entry which is preliminary data.</text>
</comment>
<name>A0A6V8SE85_9CLOT</name>
<evidence type="ECO:0000313" key="3">
    <source>
        <dbReference type="Proteomes" id="UP000580568"/>
    </source>
</evidence>
<comment type="similarity">
    <text evidence="1">Belongs to the cycloisomerase 2 family.</text>
</comment>
<dbReference type="PANTHER" id="PTHR30344">
    <property type="entry name" value="6-PHOSPHOGLUCONOLACTONASE-RELATED"/>
    <property type="match status" value="1"/>
</dbReference>
<dbReference type="InterPro" id="IPR050282">
    <property type="entry name" value="Cycloisomerase_2"/>
</dbReference>
<dbReference type="GO" id="GO:0017057">
    <property type="term" value="F:6-phosphogluconolactonase activity"/>
    <property type="evidence" value="ECO:0007669"/>
    <property type="project" value="TreeGrafter"/>
</dbReference>